<dbReference type="PROSITE" id="PS50035">
    <property type="entry name" value="PLD"/>
    <property type="match status" value="1"/>
</dbReference>
<keyword evidence="2" id="KW-0479">Metal-binding</keyword>
<dbReference type="EC" id="3.1.4.4" evidence="1"/>
<gene>
    <name evidence="9" type="ORF">VSP0166_LOCUS9716</name>
</gene>
<keyword evidence="3" id="KW-0677">Repeat</keyword>
<dbReference type="PANTHER" id="PTHR18896:SF60">
    <property type="entry name" value="PHOSPHOLIPASE D"/>
    <property type="match status" value="1"/>
</dbReference>
<dbReference type="GO" id="GO:0004630">
    <property type="term" value="F:phospholipase D activity"/>
    <property type="evidence" value="ECO:0007669"/>
    <property type="project" value="UniProtKB-EC"/>
</dbReference>
<keyword evidence="4" id="KW-0378">Hydrolase</keyword>
<dbReference type="Pfam" id="PF06101">
    <property type="entry name" value="Vps62"/>
    <property type="match status" value="1"/>
</dbReference>
<keyword evidence="5" id="KW-0106">Calcium</keyword>
<proteinExistence type="predicted"/>
<evidence type="ECO:0000256" key="6">
    <source>
        <dbReference type="ARBA" id="ARBA00022963"/>
    </source>
</evidence>
<evidence type="ECO:0000313" key="9">
    <source>
        <dbReference type="EMBL" id="CAE2222534.1"/>
    </source>
</evidence>
<dbReference type="AlphaFoldDB" id="A0A7S4I9A1"/>
<dbReference type="InterPro" id="IPR009291">
    <property type="entry name" value="Vps62"/>
</dbReference>
<keyword evidence="7" id="KW-0443">Lipid metabolism</keyword>
<dbReference type="Pfam" id="PF12357">
    <property type="entry name" value="PLD_C"/>
    <property type="match status" value="1"/>
</dbReference>
<dbReference type="PANTHER" id="PTHR18896">
    <property type="entry name" value="PHOSPHOLIPASE D"/>
    <property type="match status" value="1"/>
</dbReference>
<organism evidence="9">
    <name type="scientific">Vannella robusta</name>
    <dbReference type="NCBI Taxonomy" id="1487602"/>
    <lineage>
        <taxon>Eukaryota</taxon>
        <taxon>Amoebozoa</taxon>
        <taxon>Discosea</taxon>
        <taxon>Flabellinia</taxon>
        <taxon>Vannellidae</taxon>
        <taxon>Vannella</taxon>
    </lineage>
</organism>
<dbReference type="EMBL" id="HBKP01013667">
    <property type="protein sequence ID" value="CAE2222534.1"/>
    <property type="molecule type" value="Transcribed_RNA"/>
</dbReference>
<reference evidence="9" key="1">
    <citation type="submission" date="2021-01" db="EMBL/GenBank/DDBJ databases">
        <authorList>
            <person name="Corre E."/>
            <person name="Pelletier E."/>
            <person name="Niang G."/>
            <person name="Scheremetjew M."/>
            <person name="Finn R."/>
            <person name="Kale V."/>
            <person name="Holt S."/>
            <person name="Cochrane G."/>
            <person name="Meng A."/>
            <person name="Brown T."/>
            <person name="Cohen L."/>
        </authorList>
    </citation>
    <scope>NUCLEOTIDE SEQUENCE</scope>
    <source>
        <strain evidence="9">DIVA3 518/3/11/1/6</strain>
    </source>
</reference>
<name>A0A7S4I9A1_9EUKA</name>
<evidence type="ECO:0000256" key="5">
    <source>
        <dbReference type="ARBA" id="ARBA00022837"/>
    </source>
</evidence>
<evidence type="ECO:0000256" key="7">
    <source>
        <dbReference type="ARBA" id="ARBA00023098"/>
    </source>
</evidence>
<dbReference type="GO" id="GO:0005886">
    <property type="term" value="C:plasma membrane"/>
    <property type="evidence" value="ECO:0007669"/>
    <property type="project" value="TreeGrafter"/>
</dbReference>
<dbReference type="Gene3D" id="3.30.870.10">
    <property type="entry name" value="Endonuclease Chain A"/>
    <property type="match status" value="3"/>
</dbReference>
<dbReference type="SUPFAM" id="SSF56024">
    <property type="entry name" value="Phospholipase D/nuclease"/>
    <property type="match status" value="3"/>
</dbReference>
<protein>
    <recommendedName>
        <fullName evidence="1">phospholipase D</fullName>
        <ecNumber evidence="1">3.1.4.4</ecNumber>
    </recommendedName>
</protein>
<dbReference type="Pfam" id="PF00614">
    <property type="entry name" value="PLDc"/>
    <property type="match status" value="1"/>
</dbReference>
<sequence length="940" mass="106286">MPLVGIRKGIKSSLGKGAEAIANTVTADIRYYDFEDLTPSHFEIRNGNRVTLFQDAHCEGDYPAQIVKDDGNPDFSYTPQNCYEQIYQAILDAKRFVYITGWSVDTKISLLRRKPIFMEEGCDDSPPAGKMTIGELLKYKATQGVRVLLHVWDEALSVNIGGFSTAGIMCTWDEETKKYFSGTGVECKLSYRTGSTKDNQFLWTHHQKSVIVDAAPIEGSLYTSTSALRTSSYLSGLTTHNCTAEVQQMIQNLALTESDYAKRDKDGNRYVISSFMTCEHKFKKVWDDTNTWCLPHSVSIFRPDPPPGWFSLGDIAQRHLEYHPHRLTKVMVVKEPPAVPGEPPMLACPTGYGQVWPLKKPFPSKTGTVVFWEPIAPEGYEALGFVVSSSLTPPPLDIIRCVHRDCLERAHAAAEEDHRAIWRNKGKVRKALGGPEVSLWSIIPSGAGLISGTFAVRGGHKLPPASLQDQYWALKTPPLGTDVCPKPTDKVDENGNRIEDNTGEYPVPKLESGKRRIIAFVGGLDLTYGRWDTPSHTLFSTLDAEHQSDFLHGWGIKQCFGPREPWHDIHAKFEGPVARDVMTNFEQRWRRQAKSHLFHVGREFISVQEEEIHDDEGAWSCRLVRSIDPFSADIPYVDNSIQQSYVAAIRNAKRFIYIENQYFMGSSKHWLTDKDTGCVNLIPFEIANRIAQSIATDYVPMVAYIMVPLYPEGYPMDGAIQEQLRWQWNSMCMMYDIVNRALLARGKQNSPMDFLKFLCVGQREEVHLSRAERSDAPSKTNENILFVSRRVPIYVHSKLMIIDDEYIILGSANINERSMAGNRDSEICVESWQPKYKDMGNPRGGVHKFRMSLWSEHVGASHTEFLHPNSPDCVKKITEICERNWETFAGPDVVNMKSHLMRYPIRWNGNTIVAEPEHFPDTKAPVMGKSSLTMPDLLTC</sequence>
<dbReference type="InterPro" id="IPR001736">
    <property type="entry name" value="PLipase_D/transphosphatidylase"/>
</dbReference>
<evidence type="ECO:0000256" key="3">
    <source>
        <dbReference type="ARBA" id="ARBA00022737"/>
    </source>
</evidence>
<dbReference type="InterPro" id="IPR015679">
    <property type="entry name" value="PLipase_D_fam"/>
</dbReference>
<dbReference type="SMART" id="SM00155">
    <property type="entry name" value="PLDc"/>
    <property type="match status" value="2"/>
</dbReference>
<feature type="domain" description="PLD phosphodiesterase" evidence="8">
    <location>
        <begin position="791"/>
        <end position="818"/>
    </location>
</feature>
<dbReference type="GO" id="GO:0009395">
    <property type="term" value="P:phospholipid catabolic process"/>
    <property type="evidence" value="ECO:0007669"/>
    <property type="project" value="TreeGrafter"/>
</dbReference>
<dbReference type="GO" id="GO:0046872">
    <property type="term" value="F:metal ion binding"/>
    <property type="evidence" value="ECO:0007669"/>
    <property type="project" value="UniProtKB-KW"/>
</dbReference>
<evidence type="ECO:0000256" key="1">
    <source>
        <dbReference type="ARBA" id="ARBA00012027"/>
    </source>
</evidence>
<evidence type="ECO:0000259" key="8">
    <source>
        <dbReference type="PROSITE" id="PS50035"/>
    </source>
</evidence>
<evidence type="ECO:0000256" key="4">
    <source>
        <dbReference type="ARBA" id="ARBA00022801"/>
    </source>
</evidence>
<evidence type="ECO:0000256" key="2">
    <source>
        <dbReference type="ARBA" id="ARBA00022723"/>
    </source>
</evidence>
<accession>A0A7S4I9A1</accession>
<dbReference type="InterPro" id="IPR024632">
    <property type="entry name" value="PLipase_D_C"/>
</dbReference>
<keyword evidence="6" id="KW-0442">Lipid degradation</keyword>